<sequence>MSDHPVKFGVSLHRIELHAGPLPDEDHFQWSLWTQAGAGDSVLVWGYVRRGAQTGFGQAQSFGVVLDRTWTEISASEESRAEFSEWVAAYASELLWDAARRALQAQAALMDFQFDLDVLAPPVELEFRAELESPSVAADARR</sequence>
<dbReference type="EMBL" id="JBHSJC010000001">
    <property type="protein sequence ID" value="MFC4829527.1"/>
    <property type="molecule type" value="Genomic_DNA"/>
</dbReference>
<accession>A0ABV9RBH5</accession>
<name>A0ABV9RBH5_9MICO</name>
<keyword evidence="2" id="KW-1185">Reference proteome</keyword>
<comment type="caution">
    <text evidence="1">The sequence shown here is derived from an EMBL/GenBank/DDBJ whole genome shotgun (WGS) entry which is preliminary data.</text>
</comment>
<protein>
    <submittedName>
        <fullName evidence="1">Uncharacterized protein</fullName>
    </submittedName>
</protein>
<evidence type="ECO:0000313" key="2">
    <source>
        <dbReference type="Proteomes" id="UP001595960"/>
    </source>
</evidence>
<evidence type="ECO:0000313" key="1">
    <source>
        <dbReference type="EMBL" id="MFC4829527.1"/>
    </source>
</evidence>
<dbReference type="Proteomes" id="UP001595960">
    <property type="component" value="Unassembled WGS sequence"/>
</dbReference>
<reference evidence="2" key="1">
    <citation type="journal article" date="2019" name="Int. J. Syst. Evol. Microbiol.">
        <title>The Global Catalogue of Microorganisms (GCM) 10K type strain sequencing project: providing services to taxonomists for standard genome sequencing and annotation.</title>
        <authorList>
            <consortium name="The Broad Institute Genomics Platform"/>
            <consortium name="The Broad Institute Genome Sequencing Center for Infectious Disease"/>
            <person name="Wu L."/>
            <person name="Ma J."/>
        </authorList>
    </citation>
    <scope>NUCLEOTIDE SEQUENCE [LARGE SCALE GENOMIC DNA]</scope>
    <source>
        <strain evidence="2">CGMCC 1.12192</strain>
    </source>
</reference>
<proteinExistence type="predicted"/>
<dbReference type="RefSeq" id="WP_204393312.1">
    <property type="nucleotide sequence ID" value="NZ_JAFBBW010000001.1"/>
</dbReference>
<gene>
    <name evidence="1" type="ORF">ACFPER_12040</name>
</gene>
<organism evidence="1 2">
    <name type="scientific">Agromyces aurantiacus</name>
    <dbReference type="NCBI Taxonomy" id="165814"/>
    <lineage>
        <taxon>Bacteria</taxon>
        <taxon>Bacillati</taxon>
        <taxon>Actinomycetota</taxon>
        <taxon>Actinomycetes</taxon>
        <taxon>Micrococcales</taxon>
        <taxon>Microbacteriaceae</taxon>
        <taxon>Agromyces</taxon>
    </lineage>
</organism>